<gene>
    <name evidence="3" type="ORF">HJG52_11380</name>
</gene>
<feature type="domain" description="ARB-07466-like C-terminal" evidence="2">
    <location>
        <begin position="148"/>
        <end position="243"/>
    </location>
</feature>
<organism evidence="3 4">
    <name type="scientific">Knoellia koreensis</name>
    <dbReference type="NCBI Taxonomy" id="2730921"/>
    <lineage>
        <taxon>Bacteria</taxon>
        <taxon>Bacillati</taxon>
        <taxon>Actinomycetota</taxon>
        <taxon>Actinomycetes</taxon>
        <taxon>Micrococcales</taxon>
        <taxon>Intrasporangiaceae</taxon>
        <taxon>Knoellia</taxon>
    </lineage>
</organism>
<dbReference type="EMBL" id="JABEPQ010000002">
    <property type="protein sequence ID" value="NNM46605.1"/>
    <property type="molecule type" value="Genomic_DNA"/>
</dbReference>
<evidence type="ECO:0000259" key="2">
    <source>
        <dbReference type="Pfam" id="PF26571"/>
    </source>
</evidence>
<evidence type="ECO:0000313" key="3">
    <source>
        <dbReference type="EMBL" id="NNM46605.1"/>
    </source>
</evidence>
<comment type="caution">
    <text evidence="3">The sequence shown here is derived from an EMBL/GenBank/DDBJ whole genome shotgun (WGS) entry which is preliminary data.</text>
</comment>
<feature type="region of interest" description="Disordered" evidence="1">
    <location>
        <begin position="99"/>
        <end position="138"/>
    </location>
</feature>
<sequence>MTQPPTSSGRHRVQLRRSPALRAELTAMVRRPSHRGLVKTAGCLLAAVGFVSAWSAPIASPALALVDSPREAAPTTTVTAPAAAVAQPETFGQIGFSAVAKPKPKPKAKPKASAPKKDTSAAGALADRTQDSVSRGGIRRSGLRNELGLTPNGLVVLNAIRDNFPQVTSFGGFRAGDMDHGTGTAVDAMVSSRATGDQVASYVIANASQLNVKYIIWYQRIWYPSTGTWKYMSDRGSVTQNHMDHVHVSVN</sequence>
<dbReference type="InterPro" id="IPR058593">
    <property type="entry name" value="ARB_07466-like_C"/>
</dbReference>
<dbReference type="AlphaFoldDB" id="A0A849HF90"/>
<name>A0A849HF90_9MICO</name>
<keyword evidence="4" id="KW-1185">Reference proteome</keyword>
<evidence type="ECO:0000313" key="4">
    <source>
        <dbReference type="Proteomes" id="UP000588586"/>
    </source>
</evidence>
<dbReference type="RefSeq" id="WP_171243688.1">
    <property type="nucleotide sequence ID" value="NZ_JABEPQ010000002.1"/>
</dbReference>
<reference evidence="3 4" key="1">
    <citation type="submission" date="2020-04" db="EMBL/GenBank/DDBJ databases">
        <title>Knoellia sp. isolate from air conditioner.</title>
        <authorList>
            <person name="Chea S."/>
            <person name="Kim D.-U."/>
        </authorList>
    </citation>
    <scope>NUCLEOTIDE SEQUENCE [LARGE SCALE GENOMIC DNA]</scope>
    <source>
        <strain evidence="3 4">DB2414S</strain>
    </source>
</reference>
<protein>
    <recommendedName>
        <fullName evidence="2">ARB-07466-like C-terminal domain-containing protein</fullName>
    </recommendedName>
</protein>
<evidence type="ECO:0000256" key="1">
    <source>
        <dbReference type="SAM" id="MobiDB-lite"/>
    </source>
</evidence>
<dbReference type="Pfam" id="PF26571">
    <property type="entry name" value="VldE"/>
    <property type="match status" value="1"/>
</dbReference>
<dbReference type="PROSITE" id="PS51318">
    <property type="entry name" value="TAT"/>
    <property type="match status" value="1"/>
</dbReference>
<proteinExistence type="predicted"/>
<accession>A0A849HF90</accession>
<dbReference type="Proteomes" id="UP000588586">
    <property type="component" value="Unassembled WGS sequence"/>
</dbReference>
<dbReference type="InterPro" id="IPR006311">
    <property type="entry name" value="TAT_signal"/>
</dbReference>